<dbReference type="EMBL" id="QRZV01000006">
    <property type="protein sequence ID" value="RGW07785.1"/>
    <property type="molecule type" value="Genomic_DNA"/>
</dbReference>
<reference evidence="1 2" key="1">
    <citation type="submission" date="2018-08" db="EMBL/GenBank/DDBJ databases">
        <title>A genome reference for cultivated species of the human gut microbiota.</title>
        <authorList>
            <person name="Zou Y."/>
            <person name="Xue W."/>
            <person name="Luo G."/>
        </authorList>
    </citation>
    <scope>NUCLEOTIDE SEQUENCE [LARGE SCALE GENOMIC DNA]</scope>
    <source>
        <strain evidence="1 2">AF13-3LB</strain>
    </source>
</reference>
<comment type="caution">
    <text evidence="1">The sequence shown here is derived from an EMBL/GenBank/DDBJ whole genome shotgun (WGS) entry which is preliminary data.</text>
</comment>
<dbReference type="Proteomes" id="UP000265970">
    <property type="component" value="Unassembled WGS sequence"/>
</dbReference>
<dbReference type="AlphaFoldDB" id="A0A395XD62"/>
<protein>
    <submittedName>
        <fullName evidence="1">Uncharacterized protein</fullName>
    </submittedName>
</protein>
<gene>
    <name evidence="1" type="ORF">DWV92_08090</name>
</gene>
<organism evidence="1 2">
    <name type="scientific">Bifidobacterium pseudolongum</name>
    <dbReference type="NCBI Taxonomy" id="1694"/>
    <lineage>
        <taxon>Bacteria</taxon>
        <taxon>Bacillati</taxon>
        <taxon>Actinomycetota</taxon>
        <taxon>Actinomycetes</taxon>
        <taxon>Bifidobacteriales</taxon>
        <taxon>Bifidobacteriaceae</taxon>
        <taxon>Bifidobacterium</taxon>
    </lineage>
</organism>
<evidence type="ECO:0000313" key="1">
    <source>
        <dbReference type="EMBL" id="RGW07785.1"/>
    </source>
</evidence>
<name>A0A395XD62_9BIFI</name>
<accession>A0A395XD62</accession>
<sequence>MGEDLETSIFEFDYVWVHSQLIPLSFEEQPGTVSREHVPDGKRLPAFIFNHMSALDTSPDERSYIPLLEEPIASAEVFVSQEARAANCAG</sequence>
<proteinExistence type="predicted"/>
<evidence type="ECO:0000313" key="2">
    <source>
        <dbReference type="Proteomes" id="UP000265970"/>
    </source>
</evidence>